<feature type="chain" id="PRO_5045876108" evidence="2">
    <location>
        <begin position="23"/>
        <end position="298"/>
    </location>
</feature>
<evidence type="ECO:0000259" key="3">
    <source>
        <dbReference type="SMART" id="SM00477"/>
    </source>
</evidence>
<feature type="compositionally biased region" description="Polar residues" evidence="1">
    <location>
        <begin position="28"/>
        <end position="45"/>
    </location>
</feature>
<keyword evidence="5" id="KW-0378">Hydrolase</keyword>
<feature type="signal peptide" evidence="2">
    <location>
        <begin position="1"/>
        <end position="22"/>
    </location>
</feature>
<keyword evidence="5" id="KW-0255">Endonuclease</keyword>
<gene>
    <name evidence="5" type="ORF">KZO38_06400</name>
</gene>
<proteinExistence type="predicted"/>
<dbReference type="Proteomes" id="UP000788426">
    <property type="component" value="Unassembled WGS sequence"/>
</dbReference>
<dbReference type="SMART" id="SM00892">
    <property type="entry name" value="Endonuclease_NS"/>
    <property type="match status" value="1"/>
</dbReference>
<evidence type="ECO:0000256" key="1">
    <source>
        <dbReference type="SAM" id="MobiDB-lite"/>
    </source>
</evidence>
<accession>A0ABS6YCW5</accession>
<comment type="caution">
    <text evidence="5">The sequence shown here is derived from an EMBL/GenBank/DDBJ whole genome shotgun (WGS) entry which is preliminary data.</text>
</comment>
<keyword evidence="2" id="KW-0732">Signal</keyword>
<feature type="domain" description="DNA/RNA non-specific endonuclease/pyrophosphatase/phosphodiesterase" evidence="4">
    <location>
        <begin position="73"/>
        <end position="280"/>
    </location>
</feature>
<feature type="region of interest" description="Disordered" evidence="1">
    <location>
        <begin position="26"/>
        <end position="45"/>
    </location>
</feature>
<dbReference type="RefSeq" id="WP_219481284.1">
    <property type="nucleotide sequence ID" value="NZ_CAJZHJ010000006.1"/>
</dbReference>
<dbReference type="InterPro" id="IPR040255">
    <property type="entry name" value="Non-specific_endonuclease"/>
</dbReference>
<dbReference type="SMART" id="SM00477">
    <property type="entry name" value="NUC"/>
    <property type="match status" value="1"/>
</dbReference>
<name>A0ABS6YCW5_9BACT</name>
<dbReference type="InterPro" id="IPR020821">
    <property type="entry name" value="ENPP1-3/EXOG-like_nuc-like"/>
</dbReference>
<keyword evidence="6" id="KW-1185">Reference proteome</keyword>
<sequence>MKKILFKTGAILLLLGALHSCSKDDVVDNSSKNTQGESNSNPTTISKDYARLEFPKIKNTANNKVLVYKTTNGEVNYCVEWDTNKKSQRWSCYQMYRSNLTKNTNRYYTSDYRYQYPYDPSLPSQFTITPDPYRGSGYDHGHICPSADRLNNKEAQYQTFYMTNMQPQKHDFNAGVWLEMENKVRNWATKNNYNFADTLYVCKGGTIDNSAQYTTTGKGMVVPSYFFMAILRVKNGVYNAVGFWVKHENNKDNKLAKYAVSIKELEEKTGIDFFCNLPDNIERTVEAVPVNNNLWDLK</sequence>
<organism evidence="5 6">
    <name type="scientific">Hoylesella nanceiensis</name>
    <dbReference type="NCBI Taxonomy" id="425941"/>
    <lineage>
        <taxon>Bacteria</taxon>
        <taxon>Pseudomonadati</taxon>
        <taxon>Bacteroidota</taxon>
        <taxon>Bacteroidia</taxon>
        <taxon>Bacteroidales</taxon>
        <taxon>Prevotellaceae</taxon>
        <taxon>Hoylesella</taxon>
    </lineage>
</organism>
<evidence type="ECO:0000256" key="2">
    <source>
        <dbReference type="SAM" id="SignalP"/>
    </source>
</evidence>
<dbReference type="GO" id="GO:0004519">
    <property type="term" value="F:endonuclease activity"/>
    <property type="evidence" value="ECO:0007669"/>
    <property type="project" value="UniProtKB-KW"/>
</dbReference>
<reference evidence="5 6" key="1">
    <citation type="submission" date="2021-07" db="EMBL/GenBank/DDBJ databases">
        <title>Genomic diversity and antimicrobial resistance of Prevotella spp. isolated from chronic lung disease airways.</title>
        <authorList>
            <person name="Webb K.A."/>
            <person name="Olagoke O.S."/>
            <person name="Baird T."/>
            <person name="Neill J."/>
            <person name="Pham A."/>
            <person name="Wells T.J."/>
            <person name="Ramsay K.A."/>
            <person name="Bell S.C."/>
            <person name="Sarovich D.S."/>
            <person name="Price E.P."/>
        </authorList>
    </citation>
    <scope>NUCLEOTIDE SEQUENCE [LARGE SCALE GENOMIC DNA]</scope>
    <source>
        <strain evidence="5 6">SCHI0011.S.12</strain>
    </source>
</reference>
<dbReference type="EMBL" id="JAHXCT010000004">
    <property type="protein sequence ID" value="MBW4769391.1"/>
    <property type="molecule type" value="Genomic_DNA"/>
</dbReference>
<feature type="domain" description="ENPP1-3/EXOG-like endonuclease/phosphodiesterase" evidence="3">
    <location>
        <begin position="74"/>
        <end position="280"/>
    </location>
</feature>
<evidence type="ECO:0000313" key="5">
    <source>
        <dbReference type="EMBL" id="MBW4769391.1"/>
    </source>
</evidence>
<dbReference type="InterPro" id="IPR001604">
    <property type="entry name" value="Endo_G_ENPP1-like_dom"/>
</dbReference>
<evidence type="ECO:0000313" key="6">
    <source>
        <dbReference type="Proteomes" id="UP000788426"/>
    </source>
</evidence>
<dbReference type="PANTHER" id="PTHR13966:SF5">
    <property type="entry name" value="ENDONUCLEASE G, MITOCHONDRIAL"/>
    <property type="match status" value="1"/>
</dbReference>
<keyword evidence="5" id="KW-0540">Nuclease</keyword>
<dbReference type="PANTHER" id="PTHR13966">
    <property type="entry name" value="ENDONUCLEASE RELATED"/>
    <property type="match status" value="1"/>
</dbReference>
<protein>
    <submittedName>
        <fullName evidence="5">DNA/RNA non-specific endonuclease</fullName>
    </submittedName>
</protein>
<dbReference type="Pfam" id="PF01223">
    <property type="entry name" value="Endonuclease_NS"/>
    <property type="match status" value="1"/>
</dbReference>
<evidence type="ECO:0000259" key="4">
    <source>
        <dbReference type="SMART" id="SM00892"/>
    </source>
</evidence>